<dbReference type="GeneID" id="17261507"/>
<evidence type="ECO:0000313" key="2">
    <source>
        <dbReference type="EnsemblProtists" id="EOD15361"/>
    </source>
</evidence>
<dbReference type="HOGENOM" id="CLU_1605776_0_0_1"/>
<dbReference type="AlphaFoldDB" id="A0A0D3IVS6"/>
<evidence type="ECO:0000313" key="3">
    <source>
        <dbReference type="Proteomes" id="UP000013827"/>
    </source>
</evidence>
<organism evidence="2 3">
    <name type="scientific">Emiliania huxleyi (strain CCMP1516)</name>
    <dbReference type="NCBI Taxonomy" id="280463"/>
    <lineage>
        <taxon>Eukaryota</taxon>
        <taxon>Haptista</taxon>
        <taxon>Haptophyta</taxon>
        <taxon>Prymnesiophyceae</taxon>
        <taxon>Isochrysidales</taxon>
        <taxon>Noelaerhabdaceae</taxon>
        <taxon>Emiliania</taxon>
    </lineage>
</organism>
<feature type="region of interest" description="Disordered" evidence="1">
    <location>
        <begin position="20"/>
        <end position="48"/>
    </location>
</feature>
<evidence type="ECO:0000256" key="1">
    <source>
        <dbReference type="SAM" id="MobiDB-lite"/>
    </source>
</evidence>
<dbReference type="PaxDb" id="2903-EOD15361"/>
<sequence>MGRRCLCCYGMPHGCDWPAPRRVSSARRSDSGKRNSPGLNAQPGSSRTRWREAWRMQRAAMLASPHANATVLAADSLHRLLKKHLPLLGTRILLLLMLPRMLPPNLMHMAKLYTPPAVRWGVAGGSVVFFLAFDDLPSILLETPYGQPCGYRDLFAAMGLVKPKAD</sequence>
<reference evidence="3" key="1">
    <citation type="journal article" date="2013" name="Nature">
        <title>Pan genome of the phytoplankton Emiliania underpins its global distribution.</title>
        <authorList>
            <person name="Read B.A."/>
            <person name="Kegel J."/>
            <person name="Klute M.J."/>
            <person name="Kuo A."/>
            <person name="Lefebvre S.C."/>
            <person name="Maumus F."/>
            <person name="Mayer C."/>
            <person name="Miller J."/>
            <person name="Monier A."/>
            <person name="Salamov A."/>
            <person name="Young J."/>
            <person name="Aguilar M."/>
            <person name="Claverie J.M."/>
            <person name="Frickenhaus S."/>
            <person name="Gonzalez K."/>
            <person name="Herman E.K."/>
            <person name="Lin Y.C."/>
            <person name="Napier J."/>
            <person name="Ogata H."/>
            <person name="Sarno A.F."/>
            <person name="Shmutz J."/>
            <person name="Schroeder D."/>
            <person name="de Vargas C."/>
            <person name="Verret F."/>
            <person name="von Dassow P."/>
            <person name="Valentin K."/>
            <person name="Van de Peer Y."/>
            <person name="Wheeler G."/>
            <person name="Dacks J.B."/>
            <person name="Delwiche C.F."/>
            <person name="Dyhrman S.T."/>
            <person name="Glockner G."/>
            <person name="John U."/>
            <person name="Richards T."/>
            <person name="Worden A.Z."/>
            <person name="Zhang X."/>
            <person name="Grigoriev I.V."/>
            <person name="Allen A.E."/>
            <person name="Bidle K."/>
            <person name="Borodovsky M."/>
            <person name="Bowler C."/>
            <person name="Brownlee C."/>
            <person name="Cock J.M."/>
            <person name="Elias M."/>
            <person name="Gladyshev V.N."/>
            <person name="Groth M."/>
            <person name="Guda C."/>
            <person name="Hadaegh A."/>
            <person name="Iglesias-Rodriguez M.D."/>
            <person name="Jenkins J."/>
            <person name="Jones B.M."/>
            <person name="Lawson T."/>
            <person name="Leese F."/>
            <person name="Lindquist E."/>
            <person name="Lobanov A."/>
            <person name="Lomsadze A."/>
            <person name="Malik S.B."/>
            <person name="Marsh M.E."/>
            <person name="Mackinder L."/>
            <person name="Mock T."/>
            <person name="Mueller-Roeber B."/>
            <person name="Pagarete A."/>
            <person name="Parker M."/>
            <person name="Probert I."/>
            <person name="Quesneville H."/>
            <person name="Raines C."/>
            <person name="Rensing S.A."/>
            <person name="Riano-Pachon D.M."/>
            <person name="Richier S."/>
            <person name="Rokitta S."/>
            <person name="Shiraiwa Y."/>
            <person name="Soanes D.M."/>
            <person name="van der Giezen M."/>
            <person name="Wahlund T.M."/>
            <person name="Williams B."/>
            <person name="Wilson W."/>
            <person name="Wolfe G."/>
            <person name="Wurch L.L."/>
        </authorList>
    </citation>
    <scope>NUCLEOTIDE SEQUENCE</scope>
</reference>
<feature type="compositionally biased region" description="Polar residues" evidence="1">
    <location>
        <begin position="37"/>
        <end position="47"/>
    </location>
</feature>
<keyword evidence="3" id="KW-1185">Reference proteome</keyword>
<accession>A0A0D3IVS6</accession>
<dbReference type="KEGG" id="ehx:EMIHUDRAFT_211530"/>
<name>A0A0D3IVS6_EMIH1</name>
<dbReference type="RefSeq" id="XP_005767790.1">
    <property type="nucleotide sequence ID" value="XM_005767733.1"/>
</dbReference>
<dbReference type="EnsemblProtists" id="EOD15361">
    <property type="protein sequence ID" value="EOD15361"/>
    <property type="gene ID" value="EMIHUDRAFT_211530"/>
</dbReference>
<protein>
    <submittedName>
        <fullName evidence="2">Uncharacterized protein</fullName>
    </submittedName>
</protein>
<proteinExistence type="predicted"/>
<reference evidence="2" key="2">
    <citation type="submission" date="2024-10" db="UniProtKB">
        <authorList>
            <consortium name="EnsemblProtists"/>
        </authorList>
    </citation>
    <scope>IDENTIFICATION</scope>
</reference>
<dbReference type="Proteomes" id="UP000013827">
    <property type="component" value="Unassembled WGS sequence"/>
</dbReference>